<evidence type="ECO:0000313" key="13">
    <source>
        <dbReference type="Proteomes" id="UP001596031"/>
    </source>
</evidence>
<keyword evidence="9" id="KW-1133">Transmembrane helix</keyword>
<dbReference type="PANTHER" id="PTHR24421">
    <property type="entry name" value="NITRATE/NITRITE SENSOR PROTEIN NARX-RELATED"/>
    <property type="match status" value="1"/>
</dbReference>
<dbReference type="PROSITE" id="PS51257">
    <property type="entry name" value="PROKAR_LIPOPROTEIN"/>
    <property type="match status" value="1"/>
</dbReference>
<evidence type="ECO:0000313" key="12">
    <source>
        <dbReference type="EMBL" id="MFC5510011.1"/>
    </source>
</evidence>
<keyword evidence="3" id="KW-0597">Phosphoprotein</keyword>
<dbReference type="PANTHER" id="PTHR24421:SF10">
    <property type="entry name" value="NITRATE_NITRITE SENSOR PROTEIN NARQ"/>
    <property type="match status" value="1"/>
</dbReference>
<dbReference type="Pfam" id="PF07730">
    <property type="entry name" value="HisKA_3"/>
    <property type="match status" value="1"/>
</dbReference>
<keyword evidence="6 12" id="KW-0418">Kinase</keyword>
<feature type="domain" description="Signal transduction histidine kinase subgroup 3 dimerisation and phosphoacceptor" evidence="11">
    <location>
        <begin position="106"/>
        <end position="170"/>
    </location>
</feature>
<evidence type="ECO:0000256" key="3">
    <source>
        <dbReference type="ARBA" id="ARBA00022553"/>
    </source>
</evidence>
<evidence type="ECO:0000259" key="10">
    <source>
        <dbReference type="Pfam" id="PF02518"/>
    </source>
</evidence>
<dbReference type="CDD" id="cd16917">
    <property type="entry name" value="HATPase_UhpB-NarQ-NarX-like"/>
    <property type="match status" value="1"/>
</dbReference>
<feature type="domain" description="Histidine kinase/HSP90-like ATPase" evidence="10">
    <location>
        <begin position="217"/>
        <end position="304"/>
    </location>
</feature>
<dbReference type="SUPFAM" id="SSF55874">
    <property type="entry name" value="ATPase domain of HSP90 chaperone/DNA topoisomerase II/histidine kinase"/>
    <property type="match status" value="1"/>
</dbReference>
<organism evidence="12 13">
    <name type="scientific">Massilia jejuensis</name>
    <dbReference type="NCBI Taxonomy" id="648894"/>
    <lineage>
        <taxon>Bacteria</taxon>
        <taxon>Pseudomonadati</taxon>
        <taxon>Pseudomonadota</taxon>
        <taxon>Betaproteobacteria</taxon>
        <taxon>Burkholderiales</taxon>
        <taxon>Oxalobacteraceae</taxon>
        <taxon>Telluria group</taxon>
        <taxon>Massilia</taxon>
    </lineage>
</organism>
<dbReference type="InterPro" id="IPR050482">
    <property type="entry name" value="Sensor_HK_TwoCompSys"/>
</dbReference>
<dbReference type="Gene3D" id="1.20.5.1930">
    <property type="match status" value="1"/>
</dbReference>
<accession>A0ABW0PDB1</accession>
<dbReference type="Proteomes" id="UP001596031">
    <property type="component" value="Unassembled WGS sequence"/>
</dbReference>
<evidence type="ECO:0000256" key="9">
    <source>
        <dbReference type="SAM" id="Phobius"/>
    </source>
</evidence>
<evidence type="ECO:0000256" key="6">
    <source>
        <dbReference type="ARBA" id="ARBA00022777"/>
    </source>
</evidence>
<dbReference type="EMBL" id="JBHSMS010000011">
    <property type="protein sequence ID" value="MFC5510011.1"/>
    <property type="molecule type" value="Genomic_DNA"/>
</dbReference>
<keyword evidence="7" id="KW-0067">ATP-binding</keyword>
<dbReference type="RefSeq" id="WP_379716754.1">
    <property type="nucleotide sequence ID" value="NZ_JBHSMS010000011.1"/>
</dbReference>
<evidence type="ECO:0000256" key="2">
    <source>
        <dbReference type="ARBA" id="ARBA00012438"/>
    </source>
</evidence>
<dbReference type="Pfam" id="PF02518">
    <property type="entry name" value="HATPase_c"/>
    <property type="match status" value="1"/>
</dbReference>
<dbReference type="GO" id="GO:0016301">
    <property type="term" value="F:kinase activity"/>
    <property type="evidence" value="ECO:0007669"/>
    <property type="project" value="UniProtKB-KW"/>
</dbReference>
<keyword evidence="8" id="KW-0902">Two-component regulatory system</keyword>
<keyword evidence="13" id="KW-1185">Reference proteome</keyword>
<comment type="caution">
    <text evidence="12">The sequence shown here is derived from an EMBL/GenBank/DDBJ whole genome shotgun (WGS) entry which is preliminary data.</text>
</comment>
<evidence type="ECO:0000259" key="11">
    <source>
        <dbReference type="Pfam" id="PF07730"/>
    </source>
</evidence>
<sequence length="311" mass="32557">MKTLFSRCASYLPVITITFACALGAILPTGTSTLSALAAILWLLVTGGAICLLLRRAIDADDRTRDLAARLAREQDARRGAEDILADTQTVLSKVVRQQDGARDGERGRIARAIHDELGQTLLTLRVELCLLQAASGGIQPSVHQKAGCMIGTLDLALHALRTLVGELAPLLPGEGLGGAIERQLEQFTRLNGIAHRLDVAPGPRDEPECALPENDALLYRVLQEALADVARQGGATEVRVGLRRTAGALTLQIDDNGSGGERAPTACACGLAGMRERVEGCGGALRITATADGGTSLLLTIPRVGGLAPA</sequence>
<evidence type="ECO:0000256" key="8">
    <source>
        <dbReference type="ARBA" id="ARBA00023012"/>
    </source>
</evidence>
<evidence type="ECO:0000256" key="7">
    <source>
        <dbReference type="ARBA" id="ARBA00022840"/>
    </source>
</evidence>
<keyword evidence="9" id="KW-0472">Membrane</keyword>
<keyword evidence="9" id="KW-0812">Transmembrane</keyword>
<proteinExistence type="predicted"/>
<evidence type="ECO:0000256" key="1">
    <source>
        <dbReference type="ARBA" id="ARBA00000085"/>
    </source>
</evidence>
<dbReference type="InterPro" id="IPR011712">
    <property type="entry name" value="Sig_transdc_His_kin_sub3_dim/P"/>
</dbReference>
<evidence type="ECO:0000256" key="5">
    <source>
        <dbReference type="ARBA" id="ARBA00022741"/>
    </source>
</evidence>
<keyword evidence="5" id="KW-0547">Nucleotide-binding</keyword>
<comment type="catalytic activity">
    <reaction evidence="1">
        <text>ATP + protein L-histidine = ADP + protein N-phospho-L-histidine.</text>
        <dbReference type="EC" id="2.7.13.3"/>
    </reaction>
</comment>
<gene>
    <name evidence="12" type="ORF">ACFPOU_02580</name>
</gene>
<keyword evidence="4" id="KW-0808">Transferase</keyword>
<dbReference type="InterPro" id="IPR003594">
    <property type="entry name" value="HATPase_dom"/>
</dbReference>
<reference evidence="13" key="1">
    <citation type="journal article" date="2019" name="Int. J. Syst. Evol. Microbiol.">
        <title>The Global Catalogue of Microorganisms (GCM) 10K type strain sequencing project: providing services to taxonomists for standard genome sequencing and annotation.</title>
        <authorList>
            <consortium name="The Broad Institute Genomics Platform"/>
            <consortium name="The Broad Institute Genome Sequencing Center for Infectious Disease"/>
            <person name="Wu L."/>
            <person name="Ma J."/>
        </authorList>
    </citation>
    <scope>NUCLEOTIDE SEQUENCE [LARGE SCALE GENOMIC DNA]</scope>
    <source>
        <strain evidence="13">CCUG 38813</strain>
    </source>
</reference>
<feature type="transmembrane region" description="Helical" evidence="9">
    <location>
        <begin position="34"/>
        <end position="54"/>
    </location>
</feature>
<name>A0ABW0PDB1_9BURK</name>
<evidence type="ECO:0000256" key="4">
    <source>
        <dbReference type="ARBA" id="ARBA00022679"/>
    </source>
</evidence>
<dbReference type="EC" id="2.7.13.3" evidence="2"/>
<protein>
    <recommendedName>
        <fullName evidence="2">histidine kinase</fullName>
        <ecNumber evidence="2">2.7.13.3</ecNumber>
    </recommendedName>
</protein>
<dbReference type="Gene3D" id="3.30.565.10">
    <property type="entry name" value="Histidine kinase-like ATPase, C-terminal domain"/>
    <property type="match status" value="1"/>
</dbReference>
<dbReference type="InterPro" id="IPR036890">
    <property type="entry name" value="HATPase_C_sf"/>
</dbReference>